<reference evidence="3 4" key="1">
    <citation type="journal article" date="2006" name="Science">
        <title>Genome of rice cluster I archaea -- the key methane producers in the rice rhizosphere.</title>
        <authorList>
            <person name="Erkel C."/>
            <person name="Kube M."/>
            <person name="Reinhardt R."/>
            <person name="Liesack W."/>
        </authorList>
    </citation>
    <scope>NUCLEOTIDE SEQUENCE [LARGE SCALE GENOMIC DNA]</scope>
    <source>
        <strain evidence="4">DSM 22066 / NBRC 105507 / MRE50</strain>
    </source>
</reference>
<gene>
    <name evidence="3" type="ORF">LRC589</name>
</gene>
<feature type="transmembrane region" description="Helical" evidence="2">
    <location>
        <begin position="183"/>
        <end position="204"/>
    </location>
</feature>
<evidence type="ECO:0000256" key="1">
    <source>
        <dbReference type="SAM" id="MobiDB-lite"/>
    </source>
</evidence>
<dbReference type="RefSeq" id="WP_012036980.1">
    <property type="nucleotide sequence ID" value="NC_009464.1"/>
</dbReference>
<sequence length="206" mass="21713">MCPSPAHPLIVRLACFTGILLAACLLCQTIWSSSAAAQAINDTADRTCHIRGMVYDTYGTGVPGAEVRLMLPDGKWYMTPDNPVLSGTGQPAEEGSFDFLAAPESHYLIAAIKGDHNGSVLFSTGEGDCYVEVTLSGYVYRAPEQNSTPSRALLSDPVLMPPESSGTSDKISLPARANTTPDLWLAGLGGLIILAGVSLAAIIMRK</sequence>
<dbReference type="EMBL" id="AM114193">
    <property type="protein sequence ID" value="CAJ35514.1"/>
    <property type="molecule type" value="Genomic_DNA"/>
</dbReference>
<dbReference type="AlphaFoldDB" id="Q0W7X9"/>
<feature type="region of interest" description="Disordered" evidence="1">
    <location>
        <begin position="148"/>
        <end position="173"/>
    </location>
</feature>
<proteinExistence type="predicted"/>
<dbReference type="InterPro" id="IPR008969">
    <property type="entry name" value="CarboxyPept-like_regulatory"/>
</dbReference>
<protein>
    <submittedName>
        <fullName evidence="3">Uncharacterized protein</fullName>
    </submittedName>
</protein>
<keyword evidence="2" id="KW-1133">Transmembrane helix</keyword>
<organism evidence="3 4">
    <name type="scientific">Methanocella arvoryzae (strain DSM 22066 / NBRC 105507 / MRE50)</name>
    <dbReference type="NCBI Taxonomy" id="351160"/>
    <lineage>
        <taxon>Archaea</taxon>
        <taxon>Methanobacteriati</taxon>
        <taxon>Methanobacteriota</taxon>
        <taxon>Stenosarchaea group</taxon>
        <taxon>Methanomicrobia</taxon>
        <taxon>Methanocellales</taxon>
        <taxon>Methanocellaceae</taxon>
        <taxon>Methanocella</taxon>
    </lineage>
</organism>
<keyword evidence="4" id="KW-1185">Reference proteome</keyword>
<dbReference type="GeneID" id="5142674"/>
<keyword evidence="2" id="KW-0472">Membrane</keyword>
<dbReference type="SUPFAM" id="SSF49464">
    <property type="entry name" value="Carboxypeptidase regulatory domain-like"/>
    <property type="match status" value="1"/>
</dbReference>
<evidence type="ECO:0000313" key="3">
    <source>
        <dbReference type="EMBL" id="CAJ35514.1"/>
    </source>
</evidence>
<evidence type="ECO:0000313" key="4">
    <source>
        <dbReference type="Proteomes" id="UP000000663"/>
    </source>
</evidence>
<accession>Q0W7X9</accession>
<evidence type="ECO:0000256" key="2">
    <source>
        <dbReference type="SAM" id="Phobius"/>
    </source>
</evidence>
<keyword evidence="2" id="KW-0812">Transmembrane</keyword>
<dbReference type="KEGG" id="rci:LRC589"/>
<name>Q0W7X9_METAR</name>
<dbReference type="eggNOG" id="arCOG11021">
    <property type="taxonomic scope" value="Archaea"/>
</dbReference>
<dbReference type="Proteomes" id="UP000000663">
    <property type="component" value="Chromosome"/>
</dbReference>